<name>A0A371HAJ3_MUCPR</name>
<comment type="caution">
    <text evidence="2">The sequence shown here is derived from an EMBL/GenBank/DDBJ whole genome shotgun (WGS) entry which is preliminary data.</text>
</comment>
<accession>A0A371HAJ3</accession>
<dbReference type="Proteomes" id="UP000257109">
    <property type="component" value="Unassembled WGS sequence"/>
</dbReference>
<feature type="region of interest" description="Disordered" evidence="1">
    <location>
        <begin position="1"/>
        <end position="32"/>
    </location>
</feature>
<reference evidence="2" key="1">
    <citation type="submission" date="2018-05" db="EMBL/GenBank/DDBJ databases">
        <title>Draft genome of Mucuna pruriens seed.</title>
        <authorList>
            <person name="Nnadi N.E."/>
            <person name="Vos R."/>
            <person name="Hasami M.H."/>
            <person name="Devisetty U.K."/>
            <person name="Aguiy J.C."/>
        </authorList>
    </citation>
    <scope>NUCLEOTIDE SEQUENCE [LARGE SCALE GENOMIC DNA]</scope>
    <source>
        <strain evidence="2">JCA_2017</strain>
    </source>
</reference>
<evidence type="ECO:0000313" key="3">
    <source>
        <dbReference type="Proteomes" id="UP000257109"/>
    </source>
</evidence>
<keyword evidence="3" id="KW-1185">Reference proteome</keyword>
<sequence length="127" mass="14374">MKNRRNKYSRERFHANEGKGKGKGKEESETEIRGRRSINIVLATGRRRSSTSLGYAGDFRGGFGRLGRRSRCRRLGSEKALLIWVSTTPVDTFTCCPWPVKFSPQDPSLPEACVLTGLLTVRRSERE</sequence>
<evidence type="ECO:0000313" key="2">
    <source>
        <dbReference type="EMBL" id="RDX99811.1"/>
    </source>
</evidence>
<dbReference type="AlphaFoldDB" id="A0A371HAJ3"/>
<feature type="non-terminal residue" evidence="2">
    <location>
        <position position="1"/>
    </location>
</feature>
<evidence type="ECO:0000256" key="1">
    <source>
        <dbReference type="SAM" id="MobiDB-lite"/>
    </source>
</evidence>
<proteinExistence type="predicted"/>
<protein>
    <submittedName>
        <fullName evidence="2">Uncharacterized protein</fullName>
    </submittedName>
</protein>
<organism evidence="2 3">
    <name type="scientific">Mucuna pruriens</name>
    <name type="common">Velvet bean</name>
    <name type="synonym">Dolichos pruriens</name>
    <dbReference type="NCBI Taxonomy" id="157652"/>
    <lineage>
        <taxon>Eukaryota</taxon>
        <taxon>Viridiplantae</taxon>
        <taxon>Streptophyta</taxon>
        <taxon>Embryophyta</taxon>
        <taxon>Tracheophyta</taxon>
        <taxon>Spermatophyta</taxon>
        <taxon>Magnoliopsida</taxon>
        <taxon>eudicotyledons</taxon>
        <taxon>Gunneridae</taxon>
        <taxon>Pentapetalae</taxon>
        <taxon>rosids</taxon>
        <taxon>fabids</taxon>
        <taxon>Fabales</taxon>
        <taxon>Fabaceae</taxon>
        <taxon>Papilionoideae</taxon>
        <taxon>50 kb inversion clade</taxon>
        <taxon>NPAAA clade</taxon>
        <taxon>indigoferoid/millettioid clade</taxon>
        <taxon>Phaseoleae</taxon>
        <taxon>Mucuna</taxon>
    </lineage>
</organism>
<feature type="compositionally biased region" description="Basic and acidic residues" evidence="1">
    <location>
        <begin position="8"/>
        <end position="32"/>
    </location>
</feature>
<gene>
    <name evidence="2" type="ORF">CR513_17085</name>
</gene>
<dbReference type="EMBL" id="QJKJ01003125">
    <property type="protein sequence ID" value="RDX99811.1"/>
    <property type="molecule type" value="Genomic_DNA"/>
</dbReference>